<name>A0A0S3EXQ4_9SPHN</name>
<evidence type="ECO:0000313" key="1">
    <source>
        <dbReference type="EMBL" id="ALR20167.1"/>
    </source>
</evidence>
<dbReference type="SUPFAM" id="SSF48498">
    <property type="entry name" value="Tetracyclin repressor-like, C-terminal domain"/>
    <property type="match status" value="1"/>
</dbReference>
<evidence type="ECO:0008006" key="3">
    <source>
        <dbReference type="Google" id="ProtNLM"/>
    </source>
</evidence>
<dbReference type="InterPro" id="IPR036271">
    <property type="entry name" value="Tet_transcr_reg_TetR-rel_C_sf"/>
</dbReference>
<organism evidence="1 2">
    <name type="scientific">Sphingobium baderi</name>
    <dbReference type="NCBI Taxonomy" id="1332080"/>
    <lineage>
        <taxon>Bacteria</taxon>
        <taxon>Pseudomonadati</taxon>
        <taxon>Pseudomonadota</taxon>
        <taxon>Alphaproteobacteria</taxon>
        <taxon>Sphingomonadales</taxon>
        <taxon>Sphingomonadaceae</taxon>
        <taxon>Sphingobium</taxon>
    </lineage>
</organism>
<reference evidence="1 2" key="1">
    <citation type="submission" date="2015-11" db="EMBL/GenBank/DDBJ databases">
        <title>A Two-component Flavoprotein Monooxygenase System MeaXY Responsible for para-Hydroxylation of 2-Methyl-6-ethylaniline and 2,6-Diethylaniline in Sphingobium baderi DE-13.</title>
        <authorList>
            <person name="Cheng M."/>
            <person name="Meng Q."/>
            <person name="Yang Y."/>
            <person name="Chu C."/>
            <person name="Yan X."/>
            <person name="He J."/>
            <person name="Li S."/>
        </authorList>
    </citation>
    <scope>NUCLEOTIDE SEQUENCE [LARGE SCALE GENOMIC DNA]</scope>
    <source>
        <strain evidence="1 2">DE-13</strain>
    </source>
</reference>
<dbReference type="EMBL" id="CP013264">
    <property type="protein sequence ID" value="ALR20167.1"/>
    <property type="molecule type" value="Genomic_DNA"/>
</dbReference>
<gene>
    <name evidence="1" type="ORF">ATN00_07490</name>
</gene>
<keyword evidence="2" id="KW-1185">Reference proteome</keyword>
<dbReference type="KEGG" id="sbd:ATN00_07490"/>
<accession>A0A0S3EXQ4</accession>
<dbReference type="Proteomes" id="UP000056968">
    <property type="component" value="Chromosome"/>
</dbReference>
<evidence type="ECO:0000313" key="2">
    <source>
        <dbReference type="Proteomes" id="UP000056968"/>
    </source>
</evidence>
<dbReference type="Gene3D" id="1.10.357.10">
    <property type="entry name" value="Tetracycline Repressor, domain 2"/>
    <property type="match status" value="1"/>
</dbReference>
<dbReference type="AlphaFoldDB" id="A0A0S3EXQ4"/>
<dbReference type="STRING" id="1332080.ATN00_07490"/>
<protein>
    <recommendedName>
        <fullName evidence="3">Tetracyclin repressor-like C-terminal domain-containing protein</fullName>
    </recommendedName>
</protein>
<proteinExistence type="predicted"/>
<sequence>MIETVTQSEMLRGALDLNAGIACAPGCEKILAGWRERHEQALTTRFAEARRTGDLKGSLLPEAAAGYLLSVSAGIAIRAKGGETRAVLQQIAHIACIPFR</sequence>